<gene>
    <name evidence="1" type="ORF">SAMN06296036_1662</name>
</gene>
<evidence type="ECO:0000313" key="2">
    <source>
        <dbReference type="Proteomes" id="UP000192907"/>
    </source>
</evidence>
<dbReference type="EMBL" id="FWZT01000066">
    <property type="protein sequence ID" value="SMF85277.1"/>
    <property type="molecule type" value="Genomic_DNA"/>
</dbReference>
<evidence type="ECO:0008006" key="3">
    <source>
        <dbReference type="Google" id="ProtNLM"/>
    </source>
</evidence>
<dbReference type="AlphaFoldDB" id="A0A1Y6CZI8"/>
<dbReference type="Proteomes" id="UP000192907">
    <property type="component" value="Unassembled WGS sequence"/>
</dbReference>
<evidence type="ECO:0000313" key="1">
    <source>
        <dbReference type="EMBL" id="SMF85277.1"/>
    </source>
</evidence>
<protein>
    <recommendedName>
        <fullName evidence="3">Transposase (putative) YhgA-like domain-containing protein</fullName>
    </recommendedName>
</protein>
<feature type="non-terminal residue" evidence="1">
    <location>
        <position position="1"/>
    </location>
</feature>
<proteinExistence type="predicted"/>
<accession>A0A1Y6CZI8</accession>
<reference evidence="2" key="1">
    <citation type="submission" date="2017-04" db="EMBL/GenBank/DDBJ databases">
        <authorList>
            <person name="Varghese N."/>
            <person name="Submissions S."/>
        </authorList>
    </citation>
    <scope>NUCLEOTIDE SEQUENCE [LARGE SCALE GENOMIC DNA]</scope>
    <source>
        <strain evidence="2">RKEM611</strain>
    </source>
</reference>
<organism evidence="1 2">
    <name type="scientific">Pseudobacteriovorax antillogorgiicola</name>
    <dbReference type="NCBI Taxonomy" id="1513793"/>
    <lineage>
        <taxon>Bacteria</taxon>
        <taxon>Pseudomonadati</taxon>
        <taxon>Bdellovibrionota</taxon>
        <taxon>Oligoflexia</taxon>
        <taxon>Oligoflexales</taxon>
        <taxon>Pseudobacteriovoracaceae</taxon>
        <taxon>Pseudobacteriovorax</taxon>
    </lineage>
</organism>
<keyword evidence="2" id="KW-1185">Reference proteome</keyword>
<name>A0A1Y6CZI8_9BACT</name>
<sequence>QADHKNLYTTFLLLKRVLESSPEFADIAQAFIAYVTAVTRAEERDPSIKVKSLDEVEIMLSKKIDNWIAEGEARGEARGEAKGKEKGKIEGKVEGKVEGRKEAQLAIALTLLQKGLDKAMIAEATELSLEEIEDLAKNI</sequence>